<feature type="domain" description="HAMP" evidence="8">
    <location>
        <begin position="208"/>
        <end position="260"/>
    </location>
</feature>
<dbReference type="GO" id="GO:0004888">
    <property type="term" value="F:transmembrane signaling receptor activity"/>
    <property type="evidence" value="ECO:0007669"/>
    <property type="project" value="InterPro"/>
</dbReference>
<protein>
    <submittedName>
        <fullName evidence="9">Chemotaxis protein</fullName>
    </submittedName>
</protein>
<keyword evidence="2" id="KW-0488">Methylation</keyword>
<accession>A0A2R4CA14</accession>
<evidence type="ECO:0000259" key="8">
    <source>
        <dbReference type="PROSITE" id="PS50885"/>
    </source>
</evidence>
<dbReference type="Gene3D" id="1.10.287.950">
    <property type="entry name" value="Methyl-accepting chemotaxis protein"/>
    <property type="match status" value="1"/>
</dbReference>
<dbReference type="GO" id="GO:0006935">
    <property type="term" value="P:chemotaxis"/>
    <property type="evidence" value="ECO:0007669"/>
    <property type="project" value="InterPro"/>
</dbReference>
<dbReference type="PANTHER" id="PTHR43531:SF14">
    <property type="entry name" value="METHYL-ACCEPTING CHEMOTAXIS PROTEIN I-RELATED"/>
    <property type="match status" value="1"/>
</dbReference>
<dbReference type="KEGG" id="masz:C9I28_12535"/>
<dbReference type="InterPro" id="IPR004089">
    <property type="entry name" value="MCPsignal_dom"/>
</dbReference>
<dbReference type="AlphaFoldDB" id="A0A2R4CA14"/>
<keyword evidence="4" id="KW-0807">Transducer</keyword>
<comment type="subcellular location">
    <subcellularLocation>
        <location evidence="1">Membrane</location>
    </subcellularLocation>
</comment>
<dbReference type="InterPro" id="IPR004090">
    <property type="entry name" value="Chemotax_Me-accpt_rcpt"/>
</dbReference>
<dbReference type="EMBL" id="CP028324">
    <property type="protein sequence ID" value="AVR96433.1"/>
    <property type="molecule type" value="Genomic_DNA"/>
</dbReference>
<evidence type="ECO:0000256" key="4">
    <source>
        <dbReference type="PROSITE-ProRule" id="PRU00284"/>
    </source>
</evidence>
<evidence type="ECO:0000313" key="9">
    <source>
        <dbReference type="EMBL" id="AVR96433.1"/>
    </source>
</evidence>
<feature type="domain" description="Methyl-accepting transducer" evidence="7">
    <location>
        <begin position="265"/>
        <end position="494"/>
    </location>
</feature>
<feature type="coiled-coil region" evidence="5">
    <location>
        <begin position="465"/>
        <end position="503"/>
    </location>
</feature>
<dbReference type="SUPFAM" id="SSF58104">
    <property type="entry name" value="Methyl-accepting chemotaxis protein (MCP) signaling domain"/>
    <property type="match status" value="1"/>
</dbReference>
<organism evidence="9 10">
    <name type="scientific">Pseudoduganella armeniaca</name>
    <dbReference type="NCBI Taxonomy" id="2072590"/>
    <lineage>
        <taxon>Bacteria</taxon>
        <taxon>Pseudomonadati</taxon>
        <taxon>Pseudomonadota</taxon>
        <taxon>Betaproteobacteria</taxon>
        <taxon>Burkholderiales</taxon>
        <taxon>Oxalobacteraceae</taxon>
        <taxon>Telluria group</taxon>
        <taxon>Pseudoduganella</taxon>
    </lineage>
</organism>
<gene>
    <name evidence="9" type="ORF">C9I28_12535</name>
</gene>
<evidence type="ECO:0000256" key="6">
    <source>
        <dbReference type="SAM" id="MobiDB-lite"/>
    </source>
</evidence>
<feature type="region of interest" description="Disordered" evidence="6">
    <location>
        <begin position="270"/>
        <end position="291"/>
    </location>
</feature>
<dbReference type="PROSITE" id="PS50111">
    <property type="entry name" value="CHEMOTAXIS_TRANSDUC_2"/>
    <property type="match status" value="1"/>
</dbReference>
<dbReference type="PRINTS" id="PR00260">
    <property type="entry name" value="CHEMTRNSDUCR"/>
</dbReference>
<dbReference type="SMART" id="SM00304">
    <property type="entry name" value="HAMP"/>
    <property type="match status" value="1"/>
</dbReference>
<reference evidence="9 10" key="1">
    <citation type="submission" date="2018-03" db="EMBL/GenBank/DDBJ databases">
        <title>Massilia armeniaca sp. nov., isolated from desert soil.</title>
        <authorList>
            <person name="Huang H."/>
            <person name="Ren M."/>
        </authorList>
    </citation>
    <scope>NUCLEOTIDE SEQUENCE [LARGE SCALE GENOMIC DNA]</scope>
    <source>
        <strain evidence="9 10">ZMN-3</strain>
    </source>
</reference>
<dbReference type="PROSITE" id="PS50885">
    <property type="entry name" value="HAMP"/>
    <property type="match status" value="1"/>
</dbReference>
<keyword evidence="10" id="KW-1185">Reference proteome</keyword>
<dbReference type="GO" id="GO:0005886">
    <property type="term" value="C:plasma membrane"/>
    <property type="evidence" value="ECO:0007669"/>
    <property type="project" value="TreeGrafter"/>
</dbReference>
<dbReference type="InterPro" id="IPR003660">
    <property type="entry name" value="HAMP_dom"/>
</dbReference>
<evidence type="ECO:0000313" key="10">
    <source>
        <dbReference type="Proteomes" id="UP000240505"/>
    </source>
</evidence>
<evidence type="ECO:0000256" key="2">
    <source>
        <dbReference type="ARBA" id="ARBA00022481"/>
    </source>
</evidence>
<sequence length="521" mass="54875">MLTKLRIGRRLALSFGVLVALLLALATMAYLRIDAIAQTMAQENAIRKNMLGPLYVAREALDQTGIAARNAYIYTDDAAAQRELALLETQKKIYLEALAKAAPYLRDVPGFDKVHGDMQAMAGELERPARFRQARQMDAFGKFLVEECSPLRRRIVADIEGVLSTIERRMDAATVEADAVVARSTTVIVTLAVTALALSMVLAIAVSRSIVRPMQVAVRFADGVANGDLTSAVPTTASDETGDLMRSLQHMQANLAGIVRQVRSGSDTISTASAEVSAGNHDLSSRTEQTAGSLQQTAASVEELTAAVRRNAQHAHEAKELAGSASATAVRSGDAIGHVVGTMGEIDAASRQIAQIVGVIDGIAFQTNILALNAAVEAARAGEQGRGFAVVASEVRGLAQRAGTAAREIRDLIGASTDKVRQGTVLVSQAGATMAELVERVGRVAEIVASISNASDEQTAGIELINSAITEVDNLTQQNAALVEQAAAAAQSMQHEAELLARQVSVFHLERAATAPLAIAA</sequence>
<dbReference type="Pfam" id="PF00672">
    <property type="entry name" value="HAMP"/>
    <property type="match status" value="1"/>
</dbReference>
<evidence type="ECO:0000256" key="3">
    <source>
        <dbReference type="ARBA" id="ARBA00029447"/>
    </source>
</evidence>
<dbReference type="Proteomes" id="UP000240505">
    <property type="component" value="Chromosome"/>
</dbReference>
<dbReference type="PANTHER" id="PTHR43531">
    <property type="entry name" value="PROTEIN ICFG"/>
    <property type="match status" value="1"/>
</dbReference>
<evidence type="ECO:0000256" key="5">
    <source>
        <dbReference type="SAM" id="Coils"/>
    </source>
</evidence>
<dbReference type="CDD" id="cd06225">
    <property type="entry name" value="HAMP"/>
    <property type="match status" value="1"/>
</dbReference>
<dbReference type="Pfam" id="PF00015">
    <property type="entry name" value="MCPsignal"/>
    <property type="match status" value="1"/>
</dbReference>
<dbReference type="RefSeq" id="WP_107141780.1">
    <property type="nucleotide sequence ID" value="NZ_CP028324.1"/>
</dbReference>
<comment type="similarity">
    <text evidence="3">Belongs to the methyl-accepting chemotaxis (MCP) protein family.</text>
</comment>
<dbReference type="FunFam" id="1.10.287.950:FF:000001">
    <property type="entry name" value="Methyl-accepting chemotaxis sensory transducer"/>
    <property type="match status" value="1"/>
</dbReference>
<dbReference type="InterPro" id="IPR051310">
    <property type="entry name" value="MCP_chemotaxis"/>
</dbReference>
<proteinExistence type="inferred from homology"/>
<dbReference type="OrthoDB" id="8555762at2"/>
<evidence type="ECO:0000256" key="1">
    <source>
        <dbReference type="ARBA" id="ARBA00004370"/>
    </source>
</evidence>
<dbReference type="CDD" id="cd11386">
    <property type="entry name" value="MCP_signal"/>
    <property type="match status" value="1"/>
</dbReference>
<dbReference type="GO" id="GO:0007165">
    <property type="term" value="P:signal transduction"/>
    <property type="evidence" value="ECO:0007669"/>
    <property type="project" value="UniProtKB-KW"/>
</dbReference>
<keyword evidence="5" id="KW-0175">Coiled coil</keyword>
<name>A0A2R4CA14_9BURK</name>
<evidence type="ECO:0000259" key="7">
    <source>
        <dbReference type="PROSITE" id="PS50111"/>
    </source>
</evidence>
<dbReference type="SMART" id="SM00283">
    <property type="entry name" value="MA"/>
    <property type="match status" value="1"/>
</dbReference>